<organism evidence="3 4">
    <name type="scientific">Brassica oleracea var. oleracea</name>
    <dbReference type="NCBI Taxonomy" id="109376"/>
    <lineage>
        <taxon>Eukaryota</taxon>
        <taxon>Viridiplantae</taxon>
        <taxon>Streptophyta</taxon>
        <taxon>Embryophyta</taxon>
        <taxon>Tracheophyta</taxon>
        <taxon>Spermatophyta</taxon>
        <taxon>Magnoliopsida</taxon>
        <taxon>eudicotyledons</taxon>
        <taxon>Gunneridae</taxon>
        <taxon>Pentapetalae</taxon>
        <taxon>rosids</taxon>
        <taxon>malvids</taxon>
        <taxon>Brassicales</taxon>
        <taxon>Brassicaceae</taxon>
        <taxon>Brassiceae</taxon>
        <taxon>Brassica</taxon>
    </lineage>
</organism>
<evidence type="ECO:0000313" key="4">
    <source>
        <dbReference type="Proteomes" id="UP000032141"/>
    </source>
</evidence>
<feature type="domain" description="Retroviral polymerase SH3-like" evidence="2">
    <location>
        <begin position="4"/>
        <end position="55"/>
    </location>
</feature>
<sequence length="147" mass="16473">MNRDRDKFSQRSRSCIFVGYPFGKKGWKVYDVERNEFLVYRDVVFQEDVFPFANSKIAQPAVSPSDVVLDEDWAVGLDDRGSSPTSPTTDTIEQNVANVEENATGFSETETETVDTEHQPVVDLDSSQVSASSENLGRGRREKTQSV</sequence>
<keyword evidence="4" id="KW-1185">Reference proteome</keyword>
<dbReference type="EnsemblPlants" id="Bo3g145160.1">
    <property type="protein sequence ID" value="Bo3g145160.1"/>
    <property type="gene ID" value="Bo3g145160"/>
</dbReference>
<feature type="region of interest" description="Disordered" evidence="1">
    <location>
        <begin position="76"/>
        <end position="147"/>
    </location>
</feature>
<accession>A0A0D3BIV7</accession>
<dbReference type="Proteomes" id="UP000032141">
    <property type="component" value="Chromosome C3"/>
</dbReference>
<dbReference type="Pfam" id="PF25597">
    <property type="entry name" value="SH3_retrovirus"/>
    <property type="match status" value="1"/>
</dbReference>
<dbReference type="HOGENOM" id="CLU_1770618_0_0_1"/>
<proteinExistence type="predicted"/>
<reference evidence="3 4" key="1">
    <citation type="journal article" date="2014" name="Genome Biol.">
        <title>Transcriptome and methylome profiling reveals relics of genome dominance in the mesopolyploid Brassica oleracea.</title>
        <authorList>
            <person name="Parkin I.A."/>
            <person name="Koh C."/>
            <person name="Tang H."/>
            <person name="Robinson S.J."/>
            <person name="Kagale S."/>
            <person name="Clarke W.E."/>
            <person name="Town C.D."/>
            <person name="Nixon J."/>
            <person name="Krishnakumar V."/>
            <person name="Bidwell S.L."/>
            <person name="Denoeud F."/>
            <person name="Belcram H."/>
            <person name="Links M.G."/>
            <person name="Just J."/>
            <person name="Clarke C."/>
            <person name="Bender T."/>
            <person name="Huebert T."/>
            <person name="Mason A.S."/>
            <person name="Pires J.C."/>
            <person name="Barker G."/>
            <person name="Moore J."/>
            <person name="Walley P.G."/>
            <person name="Manoli S."/>
            <person name="Batley J."/>
            <person name="Edwards D."/>
            <person name="Nelson M.N."/>
            <person name="Wang X."/>
            <person name="Paterson A.H."/>
            <person name="King G."/>
            <person name="Bancroft I."/>
            <person name="Chalhoub B."/>
            <person name="Sharpe A.G."/>
        </authorList>
    </citation>
    <scope>NUCLEOTIDE SEQUENCE</scope>
    <source>
        <strain evidence="3 4">cv. TO1000</strain>
    </source>
</reference>
<feature type="compositionally biased region" description="Polar residues" evidence="1">
    <location>
        <begin position="82"/>
        <end position="97"/>
    </location>
</feature>
<reference evidence="3" key="2">
    <citation type="submission" date="2015-03" db="UniProtKB">
        <authorList>
            <consortium name="EnsemblPlants"/>
        </authorList>
    </citation>
    <scope>IDENTIFICATION</scope>
</reference>
<dbReference type="InterPro" id="IPR057670">
    <property type="entry name" value="SH3_retrovirus"/>
</dbReference>
<dbReference type="eggNOG" id="KOG0017">
    <property type="taxonomic scope" value="Eukaryota"/>
</dbReference>
<feature type="compositionally biased region" description="Basic and acidic residues" evidence="1">
    <location>
        <begin position="137"/>
        <end position="147"/>
    </location>
</feature>
<dbReference type="AlphaFoldDB" id="A0A0D3BIV7"/>
<evidence type="ECO:0000259" key="2">
    <source>
        <dbReference type="Pfam" id="PF25597"/>
    </source>
</evidence>
<name>A0A0D3BIV7_BRAOL</name>
<dbReference type="Gramene" id="Bo3g145160.1">
    <property type="protein sequence ID" value="Bo3g145160.1"/>
    <property type="gene ID" value="Bo3g145160"/>
</dbReference>
<evidence type="ECO:0000313" key="3">
    <source>
        <dbReference type="EnsemblPlants" id="Bo3g145160.1"/>
    </source>
</evidence>
<protein>
    <recommendedName>
        <fullName evidence="2">Retroviral polymerase SH3-like domain-containing protein</fullName>
    </recommendedName>
</protein>
<feature type="compositionally biased region" description="Polar residues" evidence="1">
    <location>
        <begin position="125"/>
        <end position="135"/>
    </location>
</feature>
<evidence type="ECO:0000256" key="1">
    <source>
        <dbReference type="SAM" id="MobiDB-lite"/>
    </source>
</evidence>